<dbReference type="InterPro" id="IPR039353">
    <property type="entry name" value="TF_Adf1"/>
</dbReference>
<proteinExistence type="predicted"/>
<sequence length="257" mass="29873">MKEEMEQCYSTSNSTNKHFMQEDIIDGDAVLVELVRRYPNLYMSSNKMYKDLTVRENSWSDIAAVMSKSVKECQTRWVRLRERYAREKRREFIENSSGETPVKKKEWYLLKDMEFLSPHVKRRKCFFIVPTNTSDNIEESNSANELEDSQPPAPSLPPPSLPPPSLPPPSPSSSTSEEYKKKNVAPRKKRFKKKYDTLEQSLCSLSELVGQYMKNNMDKGKDEDEHFGKLVACELNKIPESEKKKKKADILKILYNS</sequence>
<dbReference type="SMART" id="SM00595">
    <property type="entry name" value="MADF"/>
    <property type="match status" value="1"/>
</dbReference>
<evidence type="ECO:0000313" key="3">
    <source>
        <dbReference type="EMBL" id="CAD7589532.1"/>
    </source>
</evidence>
<dbReference type="AlphaFoldDB" id="A0A7R9PK08"/>
<dbReference type="PANTHER" id="PTHR12243">
    <property type="entry name" value="MADF DOMAIN TRANSCRIPTION FACTOR"/>
    <property type="match status" value="1"/>
</dbReference>
<evidence type="ECO:0000259" key="2">
    <source>
        <dbReference type="PROSITE" id="PS51029"/>
    </source>
</evidence>
<dbReference type="EMBL" id="OE840110">
    <property type="protein sequence ID" value="CAD7589532.1"/>
    <property type="molecule type" value="Genomic_DNA"/>
</dbReference>
<dbReference type="InterPro" id="IPR006578">
    <property type="entry name" value="MADF-dom"/>
</dbReference>
<dbReference type="GO" id="GO:0005634">
    <property type="term" value="C:nucleus"/>
    <property type="evidence" value="ECO:0007669"/>
    <property type="project" value="TreeGrafter"/>
</dbReference>
<gene>
    <name evidence="3" type="ORF">TGEB3V08_LOCUS3466</name>
</gene>
<dbReference type="Pfam" id="PF10545">
    <property type="entry name" value="MADF_DNA_bdg"/>
    <property type="match status" value="1"/>
</dbReference>
<accession>A0A7R9PK08</accession>
<feature type="region of interest" description="Disordered" evidence="1">
    <location>
        <begin position="137"/>
        <end position="192"/>
    </location>
</feature>
<protein>
    <recommendedName>
        <fullName evidence="2">MADF domain-containing protein</fullName>
    </recommendedName>
</protein>
<reference evidence="3" key="1">
    <citation type="submission" date="2020-11" db="EMBL/GenBank/DDBJ databases">
        <authorList>
            <person name="Tran Van P."/>
        </authorList>
    </citation>
    <scope>NUCLEOTIDE SEQUENCE</scope>
</reference>
<name>A0A7R9PK08_TIMGE</name>
<dbReference type="GO" id="GO:0005667">
    <property type="term" value="C:transcription regulator complex"/>
    <property type="evidence" value="ECO:0007669"/>
    <property type="project" value="TreeGrafter"/>
</dbReference>
<evidence type="ECO:0000256" key="1">
    <source>
        <dbReference type="SAM" id="MobiDB-lite"/>
    </source>
</evidence>
<dbReference type="PANTHER" id="PTHR12243:SF67">
    <property type="entry name" value="COREPRESSOR OF PANGOLIN, ISOFORM A-RELATED"/>
    <property type="match status" value="1"/>
</dbReference>
<organism evidence="3">
    <name type="scientific">Timema genevievae</name>
    <name type="common">Walking stick</name>
    <dbReference type="NCBI Taxonomy" id="629358"/>
    <lineage>
        <taxon>Eukaryota</taxon>
        <taxon>Metazoa</taxon>
        <taxon>Ecdysozoa</taxon>
        <taxon>Arthropoda</taxon>
        <taxon>Hexapoda</taxon>
        <taxon>Insecta</taxon>
        <taxon>Pterygota</taxon>
        <taxon>Neoptera</taxon>
        <taxon>Polyneoptera</taxon>
        <taxon>Phasmatodea</taxon>
        <taxon>Timematodea</taxon>
        <taxon>Timematoidea</taxon>
        <taxon>Timematidae</taxon>
        <taxon>Timema</taxon>
    </lineage>
</organism>
<feature type="domain" description="MADF" evidence="2">
    <location>
        <begin position="30"/>
        <end position="121"/>
    </location>
</feature>
<dbReference type="GO" id="GO:0006357">
    <property type="term" value="P:regulation of transcription by RNA polymerase II"/>
    <property type="evidence" value="ECO:0007669"/>
    <property type="project" value="TreeGrafter"/>
</dbReference>
<feature type="compositionally biased region" description="Basic residues" evidence="1">
    <location>
        <begin position="182"/>
        <end position="192"/>
    </location>
</feature>
<dbReference type="PROSITE" id="PS51029">
    <property type="entry name" value="MADF"/>
    <property type="match status" value="1"/>
</dbReference>
<feature type="compositionally biased region" description="Pro residues" evidence="1">
    <location>
        <begin position="151"/>
        <end position="171"/>
    </location>
</feature>